<dbReference type="Proteomes" id="UP000050741">
    <property type="component" value="Unassembled WGS sequence"/>
</dbReference>
<name>A0A183CER7_GLOPA</name>
<organism evidence="10 11">
    <name type="scientific">Globodera pallida</name>
    <name type="common">Potato cyst nematode worm</name>
    <name type="synonym">Heterodera pallida</name>
    <dbReference type="NCBI Taxonomy" id="36090"/>
    <lineage>
        <taxon>Eukaryota</taxon>
        <taxon>Metazoa</taxon>
        <taxon>Ecdysozoa</taxon>
        <taxon>Nematoda</taxon>
        <taxon>Chromadorea</taxon>
        <taxon>Rhabditida</taxon>
        <taxon>Tylenchina</taxon>
        <taxon>Tylenchomorpha</taxon>
        <taxon>Tylenchoidea</taxon>
        <taxon>Heteroderidae</taxon>
        <taxon>Heteroderinae</taxon>
        <taxon>Globodera</taxon>
    </lineage>
</organism>
<accession>A0A183CER7</accession>
<comment type="similarity">
    <text evidence="2 8">Belongs to the inorganic phosphate transporter (PiT) (TC 2.A.20) family.</text>
</comment>
<feature type="compositionally biased region" description="Basic and acidic residues" evidence="9">
    <location>
        <begin position="213"/>
        <end position="224"/>
    </location>
</feature>
<dbReference type="PANTHER" id="PTHR11101">
    <property type="entry name" value="PHOSPHATE TRANSPORTER"/>
    <property type="match status" value="1"/>
</dbReference>
<keyword evidence="6 8" id="KW-1133">Transmembrane helix</keyword>
<keyword evidence="10" id="KW-1185">Reference proteome</keyword>
<evidence type="ECO:0000313" key="10">
    <source>
        <dbReference type="Proteomes" id="UP000050741"/>
    </source>
</evidence>
<evidence type="ECO:0000256" key="3">
    <source>
        <dbReference type="ARBA" id="ARBA00022448"/>
    </source>
</evidence>
<dbReference type="GO" id="GO:0035435">
    <property type="term" value="P:phosphate ion transmembrane transport"/>
    <property type="evidence" value="ECO:0007669"/>
    <property type="project" value="TreeGrafter"/>
</dbReference>
<keyword evidence="7 8" id="KW-0472">Membrane</keyword>
<dbReference type="GO" id="GO:0005315">
    <property type="term" value="F:phosphate transmembrane transporter activity"/>
    <property type="evidence" value="ECO:0007669"/>
    <property type="project" value="InterPro"/>
</dbReference>
<dbReference type="Pfam" id="PF01384">
    <property type="entry name" value="PHO4"/>
    <property type="match status" value="1"/>
</dbReference>
<evidence type="ECO:0000313" key="11">
    <source>
        <dbReference type="WBParaSite" id="GPLIN_001137200"/>
    </source>
</evidence>
<dbReference type="WBParaSite" id="GPLIN_001137200">
    <property type="protein sequence ID" value="GPLIN_001137200"/>
    <property type="gene ID" value="GPLIN_001137200"/>
</dbReference>
<evidence type="ECO:0000256" key="2">
    <source>
        <dbReference type="ARBA" id="ARBA00009916"/>
    </source>
</evidence>
<evidence type="ECO:0000256" key="9">
    <source>
        <dbReference type="SAM" id="MobiDB-lite"/>
    </source>
</evidence>
<protein>
    <recommendedName>
        <fullName evidence="8">Phosphate transporter</fullName>
    </recommendedName>
</protein>
<reference evidence="10" key="1">
    <citation type="submission" date="2013-12" db="EMBL/GenBank/DDBJ databases">
        <authorList>
            <person name="Aslett M."/>
        </authorList>
    </citation>
    <scope>NUCLEOTIDE SEQUENCE [LARGE SCALE GENOMIC DNA]</scope>
    <source>
        <strain evidence="10">Lindley</strain>
    </source>
</reference>
<feature type="transmembrane region" description="Helical" evidence="8">
    <location>
        <begin position="160"/>
        <end position="183"/>
    </location>
</feature>
<dbReference type="GO" id="GO:0016020">
    <property type="term" value="C:membrane"/>
    <property type="evidence" value="ECO:0007669"/>
    <property type="project" value="UniProtKB-SubCell"/>
</dbReference>
<dbReference type="AlphaFoldDB" id="A0A183CER7"/>
<comment type="subcellular location">
    <subcellularLocation>
        <location evidence="1 8">Membrane</location>
        <topology evidence="1 8">Multi-pass membrane protein</topology>
    </subcellularLocation>
</comment>
<evidence type="ECO:0000256" key="6">
    <source>
        <dbReference type="ARBA" id="ARBA00022989"/>
    </source>
</evidence>
<feature type="transmembrane region" description="Helical" evidence="8">
    <location>
        <begin position="343"/>
        <end position="373"/>
    </location>
</feature>
<dbReference type="PANTHER" id="PTHR11101:SF67">
    <property type="entry name" value="PHOSPHATE TRANSPORTER"/>
    <property type="match status" value="1"/>
</dbReference>
<evidence type="ECO:0000256" key="4">
    <source>
        <dbReference type="ARBA" id="ARBA00022592"/>
    </source>
</evidence>
<reference evidence="10" key="2">
    <citation type="submission" date="2014-05" db="EMBL/GenBank/DDBJ databases">
        <title>The genome and life-stage specific transcriptomes of Globodera pallida elucidate key aspects of plant parasitism by a cyst nematode.</title>
        <authorList>
            <person name="Cotton J.A."/>
            <person name="Lilley C.J."/>
            <person name="Jones L.M."/>
            <person name="Kikuchi T."/>
            <person name="Reid A.J."/>
            <person name="Thorpe P."/>
            <person name="Tsai I.J."/>
            <person name="Beasley H."/>
            <person name="Blok V."/>
            <person name="Cock P.J.A."/>
            <person name="Van den Akker S.E."/>
            <person name="Holroyd N."/>
            <person name="Hunt M."/>
            <person name="Mantelin S."/>
            <person name="Naghra H."/>
            <person name="Pain A."/>
            <person name="Palomares-Rius J.E."/>
            <person name="Zarowiecki M."/>
            <person name="Berriman M."/>
            <person name="Jones J.T."/>
            <person name="Urwin P.E."/>
        </authorList>
    </citation>
    <scope>NUCLEOTIDE SEQUENCE [LARGE SCALE GENOMIC DNA]</scope>
    <source>
        <strain evidence="10">Lindley</strain>
    </source>
</reference>
<proteinExistence type="inferred from homology"/>
<feature type="region of interest" description="Disordered" evidence="9">
    <location>
        <begin position="196"/>
        <end position="226"/>
    </location>
</feature>
<feature type="transmembrane region" description="Helical" evidence="8">
    <location>
        <begin position="66"/>
        <end position="83"/>
    </location>
</feature>
<feature type="transmembrane region" description="Helical" evidence="8">
    <location>
        <begin position="103"/>
        <end position="121"/>
    </location>
</feature>
<reference evidence="11" key="3">
    <citation type="submission" date="2016-06" db="UniProtKB">
        <authorList>
            <consortium name="WormBaseParasite"/>
        </authorList>
    </citation>
    <scope>IDENTIFICATION</scope>
</reference>
<keyword evidence="4 8" id="KW-0592">Phosphate transport</keyword>
<dbReference type="InterPro" id="IPR001204">
    <property type="entry name" value="Phos_transporter"/>
</dbReference>
<feature type="transmembrane region" description="Helical" evidence="8">
    <location>
        <begin position="133"/>
        <end position="154"/>
    </location>
</feature>
<evidence type="ECO:0000256" key="1">
    <source>
        <dbReference type="ARBA" id="ARBA00004141"/>
    </source>
</evidence>
<sequence>MNFILKLHDVQRLPSSNVTNALQEMLKRRLYANHPSQLLLGQLAILGGGSAWLMTATLLRLPVSSTHSIVGAILGFTLVMNGLEGVSWKTVVKITLSWMLSPVISGFVSASLYMIVDFAVLRRRNPVKCGLRALPVFYFFCIACNIFAVVYPWLSLGKLNILVALSISAGLGVCAALLFQFVLRPRILSWISSSEDEKIDDGDGGTDTPPSVERNERPPNERRQPFKPTLQGWAAWFFPRKDRREDAQTLRMFSTIQVFTACFGGFAHGANDVSNSIAPLVTLMSVWSTNSVDEKEQPTPIWLLLFGVFAICMGLWLLGHRVINTVDHKMSDVNPCSGFTIEFGAAVTVLAASIWGLPISTTHCMVGSVVAVGTIKSGKGIDWRLFGSIAISWLVTLPVSAAVSAVLMYIMKLLLL</sequence>
<evidence type="ECO:0000256" key="7">
    <source>
        <dbReference type="ARBA" id="ARBA00023136"/>
    </source>
</evidence>
<evidence type="ECO:0000256" key="8">
    <source>
        <dbReference type="RuleBase" id="RU363058"/>
    </source>
</evidence>
<feature type="transmembrane region" description="Helical" evidence="8">
    <location>
        <begin position="385"/>
        <end position="411"/>
    </location>
</feature>
<evidence type="ECO:0000256" key="5">
    <source>
        <dbReference type="ARBA" id="ARBA00022692"/>
    </source>
</evidence>
<keyword evidence="3 8" id="KW-0813">Transport</keyword>
<comment type="function">
    <text evidence="8">Sodium-phosphate symporter.</text>
</comment>
<feature type="transmembrane region" description="Helical" evidence="8">
    <location>
        <begin position="301"/>
        <end position="323"/>
    </location>
</feature>
<keyword evidence="5 8" id="KW-0812">Transmembrane</keyword>